<dbReference type="EMBL" id="KZ866380">
    <property type="protein sequence ID" value="RIA04623.1"/>
    <property type="molecule type" value="Genomic_DNA"/>
</dbReference>
<dbReference type="Proteomes" id="UP000264353">
    <property type="component" value="Unassembled WGS sequence"/>
</dbReference>
<gene>
    <name evidence="2" type="ORF">BRARA_K01124</name>
</gene>
<evidence type="ECO:0000259" key="1">
    <source>
        <dbReference type="Pfam" id="PF09331"/>
    </source>
</evidence>
<feature type="non-terminal residue" evidence="2">
    <location>
        <position position="1"/>
    </location>
</feature>
<dbReference type="Pfam" id="PF09331">
    <property type="entry name" value="DUF1985"/>
    <property type="match status" value="1"/>
</dbReference>
<accession>A0A397KYJ5</accession>
<sequence length="215" mass="25473">HPQFKHIFHMECSSRRKVMGLWMLLIRTIKVDKKRQAWFVVNGVPIRYSIREHGLISGLYCHTYPENNESIGSLKFAKKYFQQPPKKKADVLKKLKKMKYDGSHERLRMAVLYFLATVIFQRSRYGTPIDHFLLRMVNDLRVCHTFPWGRFTFDDSLKEIKHMPFGTFPGFINPLEILAFESIQVLKESFREGVEEFDDSCPRMCKSRFLANWSS</sequence>
<dbReference type="InterPro" id="IPR015410">
    <property type="entry name" value="DUF1985"/>
</dbReference>
<dbReference type="AlphaFoldDB" id="A0A397KYJ5"/>
<dbReference type="PANTHER" id="PTHR48449:SF1">
    <property type="entry name" value="DUF1985 DOMAIN-CONTAINING PROTEIN"/>
    <property type="match status" value="1"/>
</dbReference>
<evidence type="ECO:0000313" key="2">
    <source>
        <dbReference type="EMBL" id="RIA04623.1"/>
    </source>
</evidence>
<reference evidence="2" key="1">
    <citation type="submission" date="2018-06" db="EMBL/GenBank/DDBJ databases">
        <title>WGS assembly of Brassica rapa FPsc.</title>
        <authorList>
            <person name="Bowman J."/>
            <person name="Kohchi T."/>
            <person name="Yamato K."/>
            <person name="Jenkins J."/>
            <person name="Shu S."/>
            <person name="Ishizaki K."/>
            <person name="Yamaoka S."/>
            <person name="Nishihama R."/>
            <person name="Nakamura Y."/>
            <person name="Berger F."/>
            <person name="Adam C."/>
            <person name="Aki S."/>
            <person name="Althoff F."/>
            <person name="Araki T."/>
            <person name="Arteaga-Vazquez M."/>
            <person name="Balasubrmanian S."/>
            <person name="Bauer D."/>
            <person name="Boehm C."/>
            <person name="Briginshaw L."/>
            <person name="Caballero-Perez J."/>
            <person name="Catarino B."/>
            <person name="Chen F."/>
            <person name="Chiyoda S."/>
            <person name="Chovatia M."/>
            <person name="Davies K."/>
            <person name="Delmans M."/>
            <person name="Demura T."/>
            <person name="Dierschke T."/>
            <person name="Dolan L."/>
            <person name="Dorantes-Acosta A."/>
            <person name="Eklund D."/>
            <person name="Florent S."/>
            <person name="Flores-Sandoval E."/>
            <person name="Fujiyama A."/>
            <person name="Fukuzawa H."/>
            <person name="Galik B."/>
            <person name="Grimanelli D."/>
            <person name="Grimwood J."/>
            <person name="Grossniklaus U."/>
            <person name="Hamada T."/>
            <person name="Haseloff J."/>
            <person name="Hetherington A."/>
            <person name="Higo A."/>
            <person name="Hirakawa Y."/>
            <person name="Hundley H."/>
            <person name="Ikeda Y."/>
            <person name="Inoue K."/>
            <person name="Inoue S."/>
            <person name="Ishida S."/>
            <person name="Jia Q."/>
            <person name="Kakita M."/>
            <person name="Kanazawa T."/>
            <person name="Kawai Y."/>
            <person name="Kawashima T."/>
            <person name="Kennedy M."/>
            <person name="Kinose K."/>
            <person name="Kinoshita T."/>
            <person name="Kohara Y."/>
            <person name="Koide E."/>
            <person name="Komatsu K."/>
            <person name="Kopischke S."/>
            <person name="Kubo M."/>
            <person name="Kyozuka J."/>
            <person name="Lagercrantz U."/>
            <person name="Lin S."/>
            <person name="Lindquist E."/>
            <person name="Lipzen A."/>
            <person name="Lu C."/>
            <person name="Luna E."/>
            <person name="Martienssen R."/>
            <person name="Minamino N."/>
            <person name="Mizutani M."/>
            <person name="Mizutani M."/>
            <person name="Mochizuki N."/>
            <person name="Monte I."/>
            <person name="Mosher R."/>
            <person name="Nagasaki H."/>
            <person name="Nakagami H."/>
            <person name="Naramoto S."/>
            <person name="Nishitani K."/>
            <person name="Ohtani M."/>
            <person name="Okamoto T."/>
            <person name="Okumura M."/>
            <person name="Phillips J."/>
            <person name="Pollak B."/>
            <person name="Reinders A."/>
            <person name="Roevekamp M."/>
            <person name="Sano R."/>
            <person name="Sawa S."/>
            <person name="Schmid M."/>
            <person name="Shirakawa M."/>
            <person name="Solano R."/>
            <person name="Spunde A."/>
            <person name="Suetsugu N."/>
            <person name="Sugano S."/>
            <person name="Sugiyama A."/>
            <person name="Sun R."/>
            <person name="Suzuki Y."/>
            <person name="Takenaka M."/>
            <person name="Takezawa D."/>
            <person name="Tomogane H."/>
            <person name="Tsuzuki M."/>
            <person name="Ueda T."/>
            <person name="Umeda M."/>
            <person name="Ward J."/>
            <person name="Watanabe Y."/>
            <person name="Yazaki K."/>
            <person name="Yokoyama R."/>
            <person name="Yoshitake Y."/>
            <person name="Yotsui I."/>
            <person name="Zachgo S."/>
            <person name="Schmutz J."/>
        </authorList>
    </citation>
    <scope>NUCLEOTIDE SEQUENCE [LARGE SCALE GENOMIC DNA]</scope>
</reference>
<protein>
    <recommendedName>
        <fullName evidence="1">DUF1985 domain-containing protein</fullName>
    </recommendedName>
</protein>
<dbReference type="PANTHER" id="PTHR48449">
    <property type="entry name" value="DUF1985 DOMAIN-CONTAINING PROTEIN"/>
    <property type="match status" value="1"/>
</dbReference>
<organism evidence="2">
    <name type="scientific">Brassica campestris</name>
    <name type="common">Field mustard</name>
    <dbReference type="NCBI Taxonomy" id="3711"/>
    <lineage>
        <taxon>Eukaryota</taxon>
        <taxon>Viridiplantae</taxon>
        <taxon>Streptophyta</taxon>
        <taxon>Embryophyta</taxon>
        <taxon>Tracheophyta</taxon>
        <taxon>Spermatophyta</taxon>
        <taxon>Magnoliopsida</taxon>
        <taxon>eudicotyledons</taxon>
        <taxon>Gunneridae</taxon>
        <taxon>Pentapetalae</taxon>
        <taxon>rosids</taxon>
        <taxon>malvids</taxon>
        <taxon>Brassicales</taxon>
        <taxon>Brassicaceae</taxon>
        <taxon>Brassiceae</taxon>
        <taxon>Brassica</taxon>
    </lineage>
</organism>
<name>A0A397KYJ5_BRACM</name>
<proteinExistence type="predicted"/>
<feature type="domain" description="DUF1985" evidence="1">
    <location>
        <begin position="25"/>
        <end position="155"/>
    </location>
</feature>